<protein>
    <submittedName>
        <fullName evidence="1">Uncharacterized protein</fullName>
    </submittedName>
</protein>
<reference evidence="1 2" key="1">
    <citation type="submission" date="2010-12" db="EMBL/GenBank/DDBJ databases">
        <title>Complete sequence of Ethanoligenens harbinense YUAN-3.</title>
        <authorList>
            <person name="Lucas S."/>
            <person name="Copeland A."/>
            <person name="Lapidus A."/>
            <person name="Cheng J.-F."/>
            <person name="Bruce D."/>
            <person name="Goodwin L."/>
            <person name="Pitluck S."/>
            <person name="Chertkov O."/>
            <person name="Misra M."/>
            <person name="Detter J.C."/>
            <person name="Han C."/>
            <person name="Tapia R."/>
            <person name="Land M."/>
            <person name="Hauser L."/>
            <person name="Jeffries C."/>
            <person name="Kyrpides N."/>
            <person name="Ivanova N."/>
            <person name="Mikhailova N."/>
            <person name="Wang A."/>
            <person name="Mouttaki H."/>
            <person name="He Z."/>
            <person name="Zhou J."/>
            <person name="Hemme C.L."/>
            <person name="Woyke T."/>
        </authorList>
    </citation>
    <scope>NUCLEOTIDE SEQUENCE [LARGE SCALE GENOMIC DNA]</scope>
    <source>
        <strain evidence="2">DSM 18485 / JCM 12961 / CGMCC 1.5033 / YUAN-3</strain>
    </source>
</reference>
<gene>
    <name evidence="1" type="ordered locus">Ethha_0235</name>
</gene>
<dbReference type="eggNOG" id="COG0489">
    <property type="taxonomic scope" value="Bacteria"/>
</dbReference>
<dbReference type="Proteomes" id="UP000001551">
    <property type="component" value="Chromosome"/>
</dbReference>
<dbReference type="HOGENOM" id="CLU_084710_0_0_9"/>
<dbReference type="InterPro" id="IPR027417">
    <property type="entry name" value="P-loop_NTPase"/>
</dbReference>
<dbReference type="SUPFAM" id="SSF52540">
    <property type="entry name" value="P-loop containing nucleoside triphosphate hydrolases"/>
    <property type="match status" value="1"/>
</dbReference>
<dbReference type="Gene3D" id="3.40.50.300">
    <property type="entry name" value="P-loop containing nucleotide triphosphate hydrolases"/>
    <property type="match status" value="1"/>
</dbReference>
<dbReference type="AlphaFoldDB" id="E6U787"/>
<dbReference type="EMBL" id="CP002400">
    <property type="protein sequence ID" value="ADU25822.1"/>
    <property type="molecule type" value="Genomic_DNA"/>
</dbReference>
<evidence type="ECO:0000313" key="1">
    <source>
        <dbReference type="EMBL" id="ADU25822.1"/>
    </source>
</evidence>
<proteinExistence type="predicted"/>
<accession>E6U787</accession>
<organism evidence="1 2">
    <name type="scientific">Ethanoligenens harbinense (strain DSM 18485 / JCM 12961 / CGMCC 1.5033 / YUAN-3)</name>
    <dbReference type="NCBI Taxonomy" id="663278"/>
    <lineage>
        <taxon>Bacteria</taxon>
        <taxon>Bacillati</taxon>
        <taxon>Bacillota</taxon>
        <taxon>Clostridia</taxon>
        <taxon>Eubacteriales</taxon>
        <taxon>Oscillospiraceae</taxon>
        <taxon>Ethanoligenens</taxon>
    </lineage>
</organism>
<dbReference type="RefSeq" id="WP_013484203.1">
    <property type="nucleotide sequence ID" value="NC_014828.1"/>
</dbReference>
<name>E6U787_ETHHY</name>
<sequence>MLQSRLQIITGHYGSGKTTFAVNLAMENARAGRKTCLVDMDIVNPYFRAADSKGPLEAAGVRVIRPIYAGTNLDLPALPGELAAVFDDTSYTVVLDVGGDDAGAAALGAYAHRILAADYAHLYVFNARRPLTSTPEEAVQILREIEAVSRVPATGLVNNTNLGNETDTDVPAASAAFAEQTAALTGLPLIYTGVRQELADAARSRLPSVYPLTMWVVPPW</sequence>
<dbReference type="KEGG" id="eha:Ethha_0235"/>
<dbReference type="STRING" id="663278.Ethha_0235"/>
<keyword evidence="2" id="KW-1185">Reference proteome</keyword>
<evidence type="ECO:0000313" key="2">
    <source>
        <dbReference type="Proteomes" id="UP000001551"/>
    </source>
</evidence>